<dbReference type="InterPro" id="IPR006439">
    <property type="entry name" value="HAD-SF_hydro_IA"/>
</dbReference>
<gene>
    <name evidence="4" type="ORF">BKK48_08800</name>
</gene>
<dbReference type="NCBIfam" id="TIGR01549">
    <property type="entry name" value="HAD-SF-IA-v1"/>
    <property type="match status" value="1"/>
</dbReference>
<dbReference type="GO" id="GO:0009231">
    <property type="term" value="P:riboflavin biosynthetic process"/>
    <property type="evidence" value="ECO:0007669"/>
    <property type="project" value="TreeGrafter"/>
</dbReference>
<dbReference type="PANTHER" id="PTHR46470:SF4">
    <property type="entry name" value="5-AMINO-6-(5-PHOSPHO-D-RIBITYLAMINO)URACIL PHOSPHATASE YIGB"/>
    <property type="match status" value="1"/>
</dbReference>
<evidence type="ECO:0000256" key="1">
    <source>
        <dbReference type="ARBA" id="ARBA00001946"/>
    </source>
</evidence>
<keyword evidence="5" id="KW-1185">Reference proteome</keyword>
<dbReference type="EMBL" id="MLHH01000023">
    <property type="protein sequence ID" value="OOF35844.1"/>
    <property type="molecule type" value="Genomic_DNA"/>
</dbReference>
<evidence type="ECO:0000313" key="5">
    <source>
        <dbReference type="Proteomes" id="UP000189437"/>
    </source>
</evidence>
<dbReference type="SUPFAM" id="SSF56784">
    <property type="entry name" value="HAD-like"/>
    <property type="match status" value="1"/>
</dbReference>
<dbReference type="STRING" id="1908258.BKK48_08800"/>
<evidence type="ECO:0000256" key="2">
    <source>
        <dbReference type="ARBA" id="ARBA00022801"/>
    </source>
</evidence>
<keyword evidence="2 4" id="KW-0378">Hydrolase</keyword>
<name>A0A1V3I744_9PAST</name>
<comment type="caution">
    <text evidence="4">The sequence shown here is derived from an EMBL/GenBank/DDBJ whole genome shotgun (WGS) entry which is preliminary data.</text>
</comment>
<dbReference type="NCBIfam" id="TIGR01509">
    <property type="entry name" value="HAD-SF-IA-v3"/>
    <property type="match status" value="1"/>
</dbReference>
<evidence type="ECO:0000256" key="3">
    <source>
        <dbReference type="ARBA" id="ARBA00022842"/>
    </source>
</evidence>
<evidence type="ECO:0000313" key="4">
    <source>
        <dbReference type="EMBL" id="OOF35844.1"/>
    </source>
</evidence>
<dbReference type="SFLD" id="SFLDG01129">
    <property type="entry name" value="C1.5:_HAD__Beta-PGM__Phosphata"/>
    <property type="match status" value="1"/>
</dbReference>
<dbReference type="InterPro" id="IPR051400">
    <property type="entry name" value="HAD-like_hydrolase"/>
</dbReference>
<proteinExistence type="predicted"/>
<dbReference type="PANTHER" id="PTHR46470">
    <property type="entry name" value="N-ACYLNEURAMINATE-9-PHOSPHATASE"/>
    <property type="match status" value="1"/>
</dbReference>
<dbReference type="Proteomes" id="UP000189437">
    <property type="component" value="Unassembled WGS sequence"/>
</dbReference>
<reference evidence="4 5" key="1">
    <citation type="submission" date="2016-10" db="EMBL/GenBank/DDBJ databases">
        <title>Rodentibacter gen. nov. and new species.</title>
        <authorList>
            <person name="Christensen H."/>
        </authorList>
    </citation>
    <scope>NUCLEOTIDE SEQUENCE [LARGE SCALE GENOMIC DNA]</scope>
    <source>
        <strain evidence="4 5">Ac69</strain>
    </source>
</reference>
<dbReference type="InterPro" id="IPR036412">
    <property type="entry name" value="HAD-like_sf"/>
</dbReference>
<dbReference type="OrthoDB" id="367448at2"/>
<dbReference type="Gene3D" id="1.20.120.1600">
    <property type="match status" value="1"/>
</dbReference>
<dbReference type="AlphaFoldDB" id="A0A1V3I744"/>
<dbReference type="SFLD" id="SFLDS00003">
    <property type="entry name" value="Haloacid_Dehalogenase"/>
    <property type="match status" value="1"/>
</dbReference>
<organism evidence="4 5">
    <name type="scientific">Rodentibacter heidelbergensis</name>
    <dbReference type="NCBI Taxonomy" id="1908258"/>
    <lineage>
        <taxon>Bacteria</taxon>
        <taxon>Pseudomonadati</taxon>
        <taxon>Pseudomonadota</taxon>
        <taxon>Gammaproteobacteria</taxon>
        <taxon>Pasteurellales</taxon>
        <taxon>Pasteurellaceae</taxon>
        <taxon>Rodentibacter</taxon>
    </lineage>
</organism>
<dbReference type="Gene3D" id="3.40.50.1000">
    <property type="entry name" value="HAD superfamily/HAD-like"/>
    <property type="match status" value="1"/>
</dbReference>
<dbReference type="InterPro" id="IPR023214">
    <property type="entry name" value="HAD_sf"/>
</dbReference>
<dbReference type="RefSeq" id="WP_077427936.1">
    <property type="nucleotide sequence ID" value="NZ_MLHH01000023.1"/>
</dbReference>
<dbReference type="Pfam" id="PF00702">
    <property type="entry name" value="Hydrolase"/>
    <property type="match status" value="1"/>
</dbReference>
<comment type="cofactor">
    <cofactor evidence="1">
        <name>Mg(2+)</name>
        <dbReference type="ChEBI" id="CHEBI:18420"/>
    </cofactor>
</comment>
<dbReference type="GO" id="GO:0016787">
    <property type="term" value="F:hydrolase activity"/>
    <property type="evidence" value="ECO:0007669"/>
    <property type="project" value="UniProtKB-KW"/>
</dbReference>
<protein>
    <submittedName>
        <fullName evidence="4">HAD family hydrolase</fullName>
    </submittedName>
</protein>
<accession>A0A1V3I744</accession>
<sequence>MKFYRNLQPFKVISFDLDDTLYDNHDVIRQAVSRFVQFTQALTQCPTFETEWLDWKDRIAQENPLLSEDVTKWREEALRQFLKAKGKNVAEIDRTLSYAMEEFLHWRHQIDVPQASLRVLNQLKTHYKLCAITNGNVDPLRIGLSQFDLILRAGEHGRAKPHEDLFHKTSRYFNVSPQEILHVGDNLTTDVQGAVQAGCQAVWINLSDKHLVDFPQATLLPTLEINHLTELLWL</sequence>
<keyword evidence="3" id="KW-0460">Magnesium</keyword>